<evidence type="ECO:0008006" key="4">
    <source>
        <dbReference type="Google" id="ProtNLM"/>
    </source>
</evidence>
<sequence length="154" mass="17825">MYNTLLALHSLTRWLVLGSLALALFCAYRGWILKKTFSRTDNIVRIVSATVAHLQLVLGLVLYFISPIVNYFLHNFKAAVHERSIRFFGMEHITMMLIAIVLITIGSAKAKRKLTDEQKFKTWAIWYTIALVIIFLSIPWAFSPLTSRPYYRPF</sequence>
<accession>A0ABW5YDB5</accession>
<evidence type="ECO:0000313" key="3">
    <source>
        <dbReference type="Proteomes" id="UP001597557"/>
    </source>
</evidence>
<feature type="transmembrane region" description="Helical" evidence="1">
    <location>
        <begin position="12"/>
        <end position="31"/>
    </location>
</feature>
<proteinExistence type="predicted"/>
<keyword evidence="3" id="KW-1185">Reference proteome</keyword>
<comment type="caution">
    <text evidence="2">The sequence shown here is derived from an EMBL/GenBank/DDBJ whole genome shotgun (WGS) entry which is preliminary data.</text>
</comment>
<dbReference type="Proteomes" id="UP001597557">
    <property type="component" value="Unassembled WGS sequence"/>
</dbReference>
<feature type="transmembrane region" description="Helical" evidence="1">
    <location>
        <begin position="124"/>
        <end position="142"/>
    </location>
</feature>
<reference evidence="3" key="1">
    <citation type="journal article" date="2019" name="Int. J. Syst. Evol. Microbiol.">
        <title>The Global Catalogue of Microorganisms (GCM) 10K type strain sequencing project: providing services to taxonomists for standard genome sequencing and annotation.</title>
        <authorList>
            <consortium name="The Broad Institute Genomics Platform"/>
            <consortium name="The Broad Institute Genome Sequencing Center for Infectious Disease"/>
            <person name="Wu L."/>
            <person name="Ma J."/>
        </authorList>
    </citation>
    <scope>NUCLEOTIDE SEQUENCE [LARGE SCALE GENOMIC DNA]</scope>
    <source>
        <strain evidence="3">KCTC 22437</strain>
    </source>
</reference>
<feature type="transmembrane region" description="Helical" evidence="1">
    <location>
        <begin position="43"/>
        <end position="65"/>
    </location>
</feature>
<keyword evidence="1" id="KW-0812">Transmembrane</keyword>
<keyword evidence="1" id="KW-1133">Transmembrane helix</keyword>
<evidence type="ECO:0000313" key="2">
    <source>
        <dbReference type="EMBL" id="MFD2873174.1"/>
    </source>
</evidence>
<evidence type="ECO:0000256" key="1">
    <source>
        <dbReference type="SAM" id="Phobius"/>
    </source>
</evidence>
<organism evidence="2 3">
    <name type="scientific">Mucilaginibacter ximonensis</name>
    <dbReference type="NCBI Taxonomy" id="538021"/>
    <lineage>
        <taxon>Bacteria</taxon>
        <taxon>Pseudomonadati</taxon>
        <taxon>Bacteroidota</taxon>
        <taxon>Sphingobacteriia</taxon>
        <taxon>Sphingobacteriales</taxon>
        <taxon>Sphingobacteriaceae</taxon>
        <taxon>Mucilaginibacter</taxon>
    </lineage>
</organism>
<feature type="transmembrane region" description="Helical" evidence="1">
    <location>
        <begin position="85"/>
        <end position="103"/>
    </location>
</feature>
<keyword evidence="1" id="KW-0472">Membrane</keyword>
<gene>
    <name evidence="2" type="ORF">ACFS5N_11880</name>
</gene>
<name>A0ABW5YDB5_9SPHI</name>
<protein>
    <recommendedName>
        <fullName evidence="4">Cytochrome B</fullName>
    </recommendedName>
</protein>
<dbReference type="EMBL" id="JBHUPD010000002">
    <property type="protein sequence ID" value="MFD2873174.1"/>
    <property type="molecule type" value="Genomic_DNA"/>
</dbReference>
<dbReference type="RefSeq" id="WP_377185641.1">
    <property type="nucleotide sequence ID" value="NZ_JBHUPD010000002.1"/>
</dbReference>